<evidence type="ECO:0000256" key="2">
    <source>
        <dbReference type="SAM" id="Phobius"/>
    </source>
</evidence>
<feature type="compositionally biased region" description="Pro residues" evidence="1">
    <location>
        <begin position="49"/>
        <end position="72"/>
    </location>
</feature>
<feature type="transmembrane region" description="Helical" evidence="2">
    <location>
        <begin position="12"/>
        <end position="34"/>
    </location>
</feature>
<proteinExistence type="predicted"/>
<organism evidence="3 4">
    <name type="scientific">Nocardia callitridis</name>
    <dbReference type="NCBI Taxonomy" id="648753"/>
    <lineage>
        <taxon>Bacteria</taxon>
        <taxon>Bacillati</taxon>
        <taxon>Actinomycetota</taxon>
        <taxon>Actinomycetes</taxon>
        <taxon>Mycobacteriales</taxon>
        <taxon>Nocardiaceae</taxon>
        <taxon>Nocardia</taxon>
    </lineage>
</organism>
<protein>
    <submittedName>
        <fullName evidence="3">Uncharacterized protein</fullName>
    </submittedName>
</protein>
<keyword evidence="2" id="KW-0812">Transmembrane</keyword>
<sequence>MHFRGSRGTSPWPILWVFGALFGGAVLVLAILTVTHLGPSDEYSDNTEVPPPAAPTQPAPPPKPCFPLEPNC</sequence>
<gene>
    <name evidence="3" type="ORF">GCM10023318_51800</name>
</gene>
<keyword evidence="2" id="KW-1133">Transmembrane helix</keyword>
<evidence type="ECO:0000256" key="1">
    <source>
        <dbReference type="SAM" id="MobiDB-lite"/>
    </source>
</evidence>
<keyword evidence="2" id="KW-0472">Membrane</keyword>
<dbReference type="EMBL" id="BAABJM010000006">
    <property type="protein sequence ID" value="GAA5065089.1"/>
    <property type="molecule type" value="Genomic_DNA"/>
</dbReference>
<name>A0ABP9KTC8_9NOCA</name>
<feature type="region of interest" description="Disordered" evidence="1">
    <location>
        <begin position="40"/>
        <end position="72"/>
    </location>
</feature>
<keyword evidence="4" id="KW-1185">Reference proteome</keyword>
<comment type="caution">
    <text evidence="3">The sequence shown here is derived from an EMBL/GenBank/DDBJ whole genome shotgun (WGS) entry which is preliminary data.</text>
</comment>
<dbReference type="Proteomes" id="UP001500603">
    <property type="component" value="Unassembled WGS sequence"/>
</dbReference>
<accession>A0ABP9KTC8</accession>
<evidence type="ECO:0000313" key="3">
    <source>
        <dbReference type="EMBL" id="GAA5065089.1"/>
    </source>
</evidence>
<evidence type="ECO:0000313" key="4">
    <source>
        <dbReference type="Proteomes" id="UP001500603"/>
    </source>
</evidence>
<reference evidence="4" key="1">
    <citation type="journal article" date="2019" name="Int. J. Syst. Evol. Microbiol.">
        <title>The Global Catalogue of Microorganisms (GCM) 10K type strain sequencing project: providing services to taxonomists for standard genome sequencing and annotation.</title>
        <authorList>
            <consortium name="The Broad Institute Genomics Platform"/>
            <consortium name="The Broad Institute Genome Sequencing Center for Infectious Disease"/>
            <person name="Wu L."/>
            <person name="Ma J."/>
        </authorList>
    </citation>
    <scope>NUCLEOTIDE SEQUENCE [LARGE SCALE GENOMIC DNA]</scope>
    <source>
        <strain evidence="4">JCM 18298</strain>
    </source>
</reference>